<dbReference type="InterPro" id="IPR050117">
    <property type="entry name" value="MAPK"/>
</dbReference>
<evidence type="ECO:0000313" key="12">
    <source>
        <dbReference type="WBParaSite" id="HDID_0000787501-mRNA-1"/>
    </source>
</evidence>
<evidence type="ECO:0000256" key="1">
    <source>
        <dbReference type="ARBA" id="ARBA00001946"/>
    </source>
</evidence>
<dbReference type="OrthoDB" id="192887at2759"/>
<dbReference type="AlphaFoldDB" id="A0A0R3SRQ0"/>
<evidence type="ECO:0000313" key="10">
    <source>
        <dbReference type="EMBL" id="VDL60191.1"/>
    </source>
</evidence>
<keyword evidence="7" id="KW-0418">Kinase</keyword>
<evidence type="ECO:0000259" key="9">
    <source>
        <dbReference type="PROSITE" id="PS50011"/>
    </source>
</evidence>
<evidence type="ECO:0000256" key="2">
    <source>
        <dbReference type="ARBA" id="ARBA00008832"/>
    </source>
</evidence>
<comment type="similarity">
    <text evidence="2">Belongs to the protein kinase superfamily. CMGC Ser/Thr protein kinase family. MAP kinase subfamily.</text>
</comment>
<organism evidence="12">
    <name type="scientific">Hymenolepis diminuta</name>
    <name type="common">Rat tapeworm</name>
    <dbReference type="NCBI Taxonomy" id="6216"/>
    <lineage>
        <taxon>Eukaryota</taxon>
        <taxon>Metazoa</taxon>
        <taxon>Spiralia</taxon>
        <taxon>Lophotrochozoa</taxon>
        <taxon>Platyhelminthes</taxon>
        <taxon>Cestoda</taxon>
        <taxon>Eucestoda</taxon>
        <taxon>Cyclophyllidea</taxon>
        <taxon>Hymenolepididae</taxon>
        <taxon>Hymenolepis</taxon>
    </lineage>
</organism>
<dbReference type="Pfam" id="PF00069">
    <property type="entry name" value="Pkinase"/>
    <property type="match status" value="1"/>
</dbReference>
<dbReference type="GO" id="GO:0004707">
    <property type="term" value="F:MAP kinase activity"/>
    <property type="evidence" value="ECO:0007669"/>
    <property type="project" value="UniProtKB-EC"/>
</dbReference>
<comment type="cofactor">
    <cofactor evidence="1">
        <name>Mg(2+)</name>
        <dbReference type="ChEBI" id="CHEBI:18420"/>
    </cofactor>
</comment>
<dbReference type="SUPFAM" id="SSF56112">
    <property type="entry name" value="Protein kinase-like (PK-like)"/>
    <property type="match status" value="1"/>
</dbReference>
<dbReference type="Gene3D" id="1.10.510.10">
    <property type="entry name" value="Transferase(Phosphotransferase) domain 1"/>
    <property type="match status" value="1"/>
</dbReference>
<evidence type="ECO:0000313" key="11">
    <source>
        <dbReference type="Proteomes" id="UP000274504"/>
    </source>
</evidence>
<gene>
    <name evidence="10" type="ORF">HDID_LOCUS7873</name>
</gene>
<dbReference type="PROSITE" id="PS50011">
    <property type="entry name" value="PROTEIN_KINASE_DOM"/>
    <property type="match status" value="1"/>
</dbReference>
<dbReference type="InterPro" id="IPR008352">
    <property type="entry name" value="MAPK_HOG-like"/>
</dbReference>
<protein>
    <recommendedName>
        <fullName evidence="3">mitogen-activated protein kinase</fullName>
        <ecNumber evidence="3">2.7.11.24</ecNumber>
    </recommendedName>
</protein>
<keyword evidence="8" id="KW-0067">ATP-binding</keyword>
<dbReference type="InterPro" id="IPR011009">
    <property type="entry name" value="Kinase-like_dom_sf"/>
</dbReference>
<dbReference type="WBParaSite" id="HDID_0000787501-mRNA-1">
    <property type="protein sequence ID" value="HDID_0000787501-mRNA-1"/>
    <property type="gene ID" value="HDID_0000787501"/>
</dbReference>
<dbReference type="InterPro" id="IPR008271">
    <property type="entry name" value="Ser/Thr_kinase_AS"/>
</dbReference>
<dbReference type="STRING" id="6216.A0A0R3SRQ0"/>
<dbReference type="InterPro" id="IPR000719">
    <property type="entry name" value="Prot_kinase_dom"/>
</dbReference>
<reference evidence="12" key="1">
    <citation type="submission" date="2017-02" db="UniProtKB">
        <authorList>
            <consortium name="WormBaseParasite"/>
        </authorList>
    </citation>
    <scope>IDENTIFICATION</scope>
</reference>
<dbReference type="PRINTS" id="PR01773">
    <property type="entry name" value="P38MAPKINASE"/>
</dbReference>
<reference evidence="10 11" key="2">
    <citation type="submission" date="2018-11" db="EMBL/GenBank/DDBJ databases">
        <authorList>
            <consortium name="Pathogen Informatics"/>
        </authorList>
    </citation>
    <scope>NUCLEOTIDE SEQUENCE [LARGE SCALE GENOMIC DNA]</scope>
</reference>
<evidence type="ECO:0000256" key="6">
    <source>
        <dbReference type="ARBA" id="ARBA00022741"/>
    </source>
</evidence>
<dbReference type="EC" id="2.7.11.24" evidence="3"/>
<evidence type="ECO:0000256" key="8">
    <source>
        <dbReference type="ARBA" id="ARBA00022840"/>
    </source>
</evidence>
<dbReference type="EMBL" id="UYSG01010991">
    <property type="protein sequence ID" value="VDL60191.1"/>
    <property type="molecule type" value="Genomic_DNA"/>
</dbReference>
<evidence type="ECO:0000256" key="3">
    <source>
        <dbReference type="ARBA" id="ARBA00012411"/>
    </source>
</evidence>
<dbReference type="PROSITE" id="PS00108">
    <property type="entry name" value="PROTEIN_KINASE_ST"/>
    <property type="match status" value="1"/>
</dbReference>
<name>A0A0R3SRQ0_HYMDI</name>
<dbReference type="GO" id="GO:0005524">
    <property type="term" value="F:ATP binding"/>
    <property type="evidence" value="ECO:0007669"/>
    <property type="project" value="UniProtKB-KW"/>
</dbReference>
<dbReference type="SMART" id="SM00220">
    <property type="entry name" value="S_TKc"/>
    <property type="match status" value="1"/>
</dbReference>
<evidence type="ECO:0000256" key="5">
    <source>
        <dbReference type="ARBA" id="ARBA00022679"/>
    </source>
</evidence>
<proteinExistence type="inferred from homology"/>
<dbReference type="PANTHER" id="PTHR24055">
    <property type="entry name" value="MITOGEN-ACTIVATED PROTEIN KINASE"/>
    <property type="match status" value="1"/>
</dbReference>
<feature type="domain" description="Protein kinase" evidence="9">
    <location>
        <begin position="1"/>
        <end position="253"/>
    </location>
</feature>
<keyword evidence="6" id="KW-0547">Nucleotide-binding</keyword>
<keyword evidence="5" id="KW-0808">Transferase</keyword>
<dbReference type="Proteomes" id="UP000274504">
    <property type="component" value="Unassembled WGS sequence"/>
</dbReference>
<sequence>MTERNFITHHIGGGGLCWYLPERYIELKPVSYGSFGSVCSAWDTVTNHQVAIKLLKRPFDVLELAKRTYRELAILSHLKHENFIHGAKILHRDLKPANIIVNEDLELKIADFGLARSAFSLIDSGSYVTTRAYRAPEVLTKWMDYDERVDIWSAGCIFVEMKIGTPLFGDLLKPQLIKHILQVTGGPDEIMMQKINSEYSRSYIKNMDIPPKLNMADIFPWASAELLDLLSKMLELDPDRRLKASEALKHPYFQKYHDEENEEVGTPWRDPLLDEVSLTENEWRGILLR</sequence>
<dbReference type="Gene3D" id="3.30.200.20">
    <property type="entry name" value="Phosphorylase Kinase, domain 1"/>
    <property type="match status" value="2"/>
</dbReference>
<accession>A0A0R3SRQ0</accession>
<evidence type="ECO:0000256" key="7">
    <source>
        <dbReference type="ARBA" id="ARBA00022777"/>
    </source>
</evidence>
<evidence type="ECO:0000256" key="4">
    <source>
        <dbReference type="ARBA" id="ARBA00022527"/>
    </source>
</evidence>
<dbReference type="FunFam" id="1.10.510.10:FF:000624">
    <property type="entry name" value="Mitogen-activated protein kinase"/>
    <property type="match status" value="1"/>
</dbReference>
<keyword evidence="4" id="KW-0723">Serine/threonine-protein kinase</keyword>